<dbReference type="PANTHER" id="PTHR30349:SF64">
    <property type="entry name" value="PROPHAGE INTEGRASE INTD-RELATED"/>
    <property type="match status" value="1"/>
</dbReference>
<dbReference type="PANTHER" id="PTHR30349">
    <property type="entry name" value="PHAGE INTEGRASE-RELATED"/>
    <property type="match status" value="1"/>
</dbReference>
<organism evidence="3 4">
    <name type="scientific">Clostridium butyricum E4 str. BoNT E BL5262</name>
    <dbReference type="NCBI Taxonomy" id="632245"/>
    <lineage>
        <taxon>Bacteria</taxon>
        <taxon>Bacillati</taxon>
        <taxon>Bacillota</taxon>
        <taxon>Clostridia</taxon>
        <taxon>Eubacteriales</taxon>
        <taxon>Clostridiaceae</taxon>
        <taxon>Clostridium</taxon>
    </lineage>
</organism>
<evidence type="ECO:0000259" key="2">
    <source>
        <dbReference type="PROSITE" id="PS51898"/>
    </source>
</evidence>
<dbReference type="InterPro" id="IPR050090">
    <property type="entry name" value="Tyrosine_recombinase_XerCD"/>
</dbReference>
<dbReference type="InterPro" id="IPR011010">
    <property type="entry name" value="DNA_brk_join_enz"/>
</dbReference>
<dbReference type="PROSITE" id="PS51898">
    <property type="entry name" value="TYR_RECOMBINASE"/>
    <property type="match status" value="1"/>
</dbReference>
<evidence type="ECO:0000313" key="4">
    <source>
        <dbReference type="Proteomes" id="UP000003081"/>
    </source>
</evidence>
<dbReference type="InterPro" id="IPR002104">
    <property type="entry name" value="Integrase_catalytic"/>
</dbReference>
<dbReference type="AlphaFoldDB" id="C4II40"/>
<dbReference type="EMBL" id="ACOM01000005">
    <property type="protein sequence ID" value="EEP54115.1"/>
    <property type="molecule type" value="Genomic_DNA"/>
</dbReference>
<reference evidence="3 4" key="1">
    <citation type="submission" date="2009-08" db="EMBL/GenBank/DDBJ databases">
        <authorList>
            <person name="Shrivastava S."/>
            <person name="Brinkac L.B."/>
            <person name="Brown J.L."/>
            <person name="Bruce D.B."/>
            <person name="Detter C."/>
            <person name="Green L.D."/>
            <person name="Munk C.A."/>
            <person name="Rogers Y.C."/>
            <person name="Tapia R."/>
            <person name="Sims D.R."/>
            <person name="Smith L.A."/>
            <person name="Smith T.J."/>
            <person name="Sutton G."/>
            <person name="Brettin T."/>
        </authorList>
    </citation>
    <scope>NUCLEOTIDE SEQUENCE [LARGE SCALE GENOMIC DNA]</scope>
    <source>
        <strain evidence="4">E4 str. BoNT E BL5262</strain>
    </source>
</reference>
<protein>
    <submittedName>
        <fullName evidence="3">Site-specific recombinase, phage integrase family</fullName>
    </submittedName>
</protein>
<dbReference type="Pfam" id="PF00589">
    <property type="entry name" value="Phage_integrase"/>
    <property type="match status" value="1"/>
</dbReference>
<dbReference type="Proteomes" id="UP000003081">
    <property type="component" value="Unassembled WGS sequence"/>
</dbReference>
<dbReference type="GO" id="GO:0003677">
    <property type="term" value="F:DNA binding"/>
    <property type="evidence" value="ECO:0007669"/>
    <property type="project" value="InterPro"/>
</dbReference>
<evidence type="ECO:0000256" key="1">
    <source>
        <dbReference type="ARBA" id="ARBA00023172"/>
    </source>
</evidence>
<keyword evidence="1" id="KW-0233">DNA recombination</keyword>
<dbReference type="HOGENOM" id="CLU_027562_33_1_9"/>
<dbReference type="GO" id="GO:0015074">
    <property type="term" value="P:DNA integration"/>
    <property type="evidence" value="ECO:0007669"/>
    <property type="project" value="InterPro"/>
</dbReference>
<evidence type="ECO:0000313" key="3">
    <source>
        <dbReference type="EMBL" id="EEP54115.1"/>
    </source>
</evidence>
<gene>
    <name evidence="3" type="ORF">CLP_2924</name>
</gene>
<accession>C4II40</accession>
<proteinExistence type="predicted"/>
<dbReference type="GO" id="GO:0006310">
    <property type="term" value="P:DNA recombination"/>
    <property type="evidence" value="ECO:0007669"/>
    <property type="project" value="UniProtKB-KW"/>
</dbReference>
<name>C4II40_CLOBU</name>
<dbReference type="Gene3D" id="1.10.443.10">
    <property type="entry name" value="Intergrase catalytic core"/>
    <property type="match status" value="1"/>
</dbReference>
<dbReference type="RefSeq" id="WP_003415076.1">
    <property type="nucleotide sequence ID" value="NZ_ACOM01000005.1"/>
</dbReference>
<feature type="domain" description="Tyr recombinase" evidence="2">
    <location>
        <begin position="43"/>
        <end position="247"/>
    </location>
</feature>
<dbReference type="eggNOG" id="COG0582">
    <property type="taxonomic scope" value="Bacteria"/>
</dbReference>
<sequence>METEFKEKLIEYASDKKTRNKIYKILEQTEDSDYIDDEDFDLKDFSALTIKNPLDLKRIQNYLKEHNDKLYILWMIGQNTGLRGSDIVKLTIYDLRQAIKNKKMIVVEQKIESIMSEKIKNNRPIRKTTRREIKRTVFINNYLINLLKEFVYGKSLSEFVYPTNSKEGHIRRDSLGKAYKRTLVKLKIAKADDSVGTHTPRKTYGYIQYKENGGDINKVQELFGHSSPRITRVYIGLDDEEKEQSARTMDKYTFN</sequence>
<dbReference type="InterPro" id="IPR013762">
    <property type="entry name" value="Integrase-like_cat_sf"/>
</dbReference>
<keyword evidence="4" id="KW-1185">Reference proteome</keyword>
<comment type="caution">
    <text evidence="3">The sequence shown here is derived from an EMBL/GenBank/DDBJ whole genome shotgun (WGS) entry which is preliminary data.</text>
</comment>
<dbReference type="SUPFAM" id="SSF56349">
    <property type="entry name" value="DNA breaking-rejoining enzymes"/>
    <property type="match status" value="1"/>
</dbReference>